<accession>A0A6C0J7X7</accession>
<reference evidence="1" key="1">
    <citation type="journal article" date="2020" name="Nature">
        <title>Giant virus diversity and host interactions through global metagenomics.</title>
        <authorList>
            <person name="Schulz F."/>
            <person name="Roux S."/>
            <person name="Paez-Espino D."/>
            <person name="Jungbluth S."/>
            <person name="Walsh D.A."/>
            <person name="Denef V.J."/>
            <person name="McMahon K.D."/>
            <person name="Konstantinidis K.T."/>
            <person name="Eloe-Fadrosh E.A."/>
            <person name="Kyrpides N.C."/>
            <person name="Woyke T."/>
        </authorList>
    </citation>
    <scope>NUCLEOTIDE SEQUENCE</scope>
    <source>
        <strain evidence="1">GVMAG-M-3300025874-2</strain>
    </source>
</reference>
<dbReference type="AlphaFoldDB" id="A0A6C0J7X7"/>
<organism evidence="1">
    <name type="scientific">viral metagenome</name>
    <dbReference type="NCBI Taxonomy" id="1070528"/>
    <lineage>
        <taxon>unclassified sequences</taxon>
        <taxon>metagenomes</taxon>
        <taxon>organismal metagenomes</taxon>
    </lineage>
</organism>
<evidence type="ECO:0000313" key="1">
    <source>
        <dbReference type="EMBL" id="QHU01752.1"/>
    </source>
</evidence>
<dbReference type="EMBL" id="MN740347">
    <property type="protein sequence ID" value="QHU01752.1"/>
    <property type="molecule type" value="Genomic_DNA"/>
</dbReference>
<protein>
    <submittedName>
        <fullName evidence="1">Uncharacterized protein</fullName>
    </submittedName>
</protein>
<sequence>MPTYSEKQFQKDLKELNSLIGSFKKGGGSCGAKKVQEDFMTGGKSVPDVRSFSLITLDGEKIVNGGRYEIKNVYSRGSKKGQTVKNKPTPLDAAKKAFTSKCKAMKSGNKQKCRITFEIQETTRGSNKKVYGPYYGYMKKLDKPRIVKYPGKKPVKYFYIPHVKLVGSNK</sequence>
<name>A0A6C0J7X7_9ZZZZ</name>
<proteinExistence type="predicted"/>